<accession>A0A2N5TBF4</accession>
<name>A0A2N5TBF4_9BASI</name>
<proteinExistence type="predicted"/>
<organism evidence="1 3">
    <name type="scientific">Puccinia coronata f. sp. avenae</name>
    <dbReference type="NCBI Taxonomy" id="200324"/>
    <lineage>
        <taxon>Eukaryota</taxon>
        <taxon>Fungi</taxon>
        <taxon>Dikarya</taxon>
        <taxon>Basidiomycota</taxon>
        <taxon>Pucciniomycotina</taxon>
        <taxon>Pucciniomycetes</taxon>
        <taxon>Pucciniales</taxon>
        <taxon>Pucciniaceae</taxon>
        <taxon>Puccinia</taxon>
    </lineage>
</organism>
<comment type="caution">
    <text evidence="1">The sequence shown here is derived from an EMBL/GenBank/DDBJ whole genome shotgun (WGS) entry which is preliminary data.</text>
</comment>
<sequence length="79" mass="8415">MSRKQVAATCQESSTGSRSYLPKTYILDMSGVIGGTVSGRARESPACRSPNSTSELGVARAILLNGKMMKQKNIPALRV</sequence>
<dbReference type="Proteomes" id="UP000235392">
    <property type="component" value="Unassembled WGS sequence"/>
</dbReference>
<gene>
    <name evidence="2" type="ORF">PCASD_14185</name>
    <name evidence="1" type="ORF">PCASD_14570</name>
</gene>
<evidence type="ECO:0000313" key="2">
    <source>
        <dbReference type="EMBL" id="PLW32307.1"/>
    </source>
</evidence>
<evidence type="ECO:0000313" key="1">
    <source>
        <dbReference type="EMBL" id="PLW22835.1"/>
    </source>
</evidence>
<evidence type="ECO:0000313" key="3">
    <source>
        <dbReference type="Proteomes" id="UP000235392"/>
    </source>
</evidence>
<dbReference type="AlphaFoldDB" id="A0A2N5TBF4"/>
<reference evidence="1 3" key="1">
    <citation type="submission" date="2017-11" db="EMBL/GenBank/DDBJ databases">
        <title>De novo assembly and phasing of dikaryotic genomes from two isolates of Puccinia coronata f. sp. avenae, the causal agent of oat crown rust.</title>
        <authorList>
            <person name="Miller M.E."/>
            <person name="Zhang Y."/>
            <person name="Omidvar V."/>
            <person name="Sperschneider J."/>
            <person name="Schwessinger B."/>
            <person name="Raley C."/>
            <person name="Palmer J.M."/>
            <person name="Garnica D."/>
            <person name="Upadhyaya N."/>
            <person name="Rathjen J."/>
            <person name="Taylor J.M."/>
            <person name="Park R.F."/>
            <person name="Dodds P.N."/>
            <person name="Hirsch C.D."/>
            <person name="Kianian S.F."/>
            <person name="Figueroa M."/>
        </authorList>
    </citation>
    <scope>NUCLEOTIDE SEQUENCE [LARGE SCALE GENOMIC DNA]</scope>
    <source>
        <strain evidence="1">12SD80</strain>
    </source>
</reference>
<dbReference type="EMBL" id="PGCI01000651">
    <property type="protein sequence ID" value="PLW22835.1"/>
    <property type="molecule type" value="Genomic_DNA"/>
</dbReference>
<protein>
    <submittedName>
        <fullName evidence="1">Uncharacterized protein</fullName>
    </submittedName>
</protein>
<dbReference type="EMBL" id="PGCI01000246">
    <property type="protein sequence ID" value="PLW32307.1"/>
    <property type="molecule type" value="Genomic_DNA"/>
</dbReference>